<dbReference type="SUPFAM" id="SSF52317">
    <property type="entry name" value="Class I glutamine amidotransferase-like"/>
    <property type="match status" value="1"/>
</dbReference>
<feature type="chain" id="PRO_5042884969" evidence="8">
    <location>
        <begin position="24"/>
        <end position="857"/>
    </location>
</feature>
<evidence type="ECO:0000256" key="4">
    <source>
        <dbReference type="ARBA" id="ARBA00022801"/>
    </source>
</evidence>
<protein>
    <submittedName>
        <fullName evidence="10">M14 family zinc carboxypeptidase</fullName>
    </submittedName>
</protein>
<evidence type="ECO:0000256" key="2">
    <source>
        <dbReference type="ARBA" id="ARBA00005988"/>
    </source>
</evidence>
<dbReference type="AlphaFoldDB" id="A0AAP6JHN8"/>
<evidence type="ECO:0000259" key="9">
    <source>
        <dbReference type="PROSITE" id="PS52035"/>
    </source>
</evidence>
<proteinExistence type="inferred from homology"/>
<dbReference type="Gene3D" id="3.40.630.10">
    <property type="entry name" value="Zn peptidases"/>
    <property type="match status" value="1"/>
</dbReference>
<feature type="signal peptide" evidence="8">
    <location>
        <begin position="1"/>
        <end position="23"/>
    </location>
</feature>
<evidence type="ECO:0000313" key="10">
    <source>
        <dbReference type="EMBL" id="MEA5445074.1"/>
    </source>
</evidence>
<dbReference type="GO" id="GO:0006508">
    <property type="term" value="P:proteolysis"/>
    <property type="evidence" value="ECO:0007669"/>
    <property type="project" value="UniProtKB-KW"/>
</dbReference>
<keyword evidence="3" id="KW-0645">Protease</keyword>
<dbReference type="PANTHER" id="PTHR11705">
    <property type="entry name" value="PROTEASE FAMILY M14 CARBOXYPEPTIDASE A,B"/>
    <property type="match status" value="1"/>
</dbReference>
<keyword evidence="5" id="KW-0862">Zinc</keyword>
<evidence type="ECO:0000256" key="3">
    <source>
        <dbReference type="ARBA" id="ARBA00022670"/>
    </source>
</evidence>
<comment type="cofactor">
    <cofactor evidence="1">
        <name>Zn(2+)</name>
        <dbReference type="ChEBI" id="CHEBI:29105"/>
    </cofactor>
</comment>
<dbReference type="Pfam" id="PF00246">
    <property type="entry name" value="Peptidase_M14"/>
    <property type="match status" value="1"/>
</dbReference>
<keyword evidence="6" id="KW-0482">Metalloprotease</keyword>
<keyword evidence="8" id="KW-0732">Signal</keyword>
<feature type="active site" description="Proton donor/acceptor" evidence="7">
    <location>
        <position position="327"/>
    </location>
</feature>
<feature type="domain" description="Peptidase M14" evidence="9">
    <location>
        <begin position="39"/>
        <end position="354"/>
    </location>
</feature>
<accession>A0AAP6JHN8</accession>
<dbReference type="InterPro" id="IPR029062">
    <property type="entry name" value="Class_I_gatase-like"/>
</dbReference>
<evidence type="ECO:0000256" key="5">
    <source>
        <dbReference type="ARBA" id="ARBA00022833"/>
    </source>
</evidence>
<dbReference type="GO" id="GO:0005615">
    <property type="term" value="C:extracellular space"/>
    <property type="evidence" value="ECO:0007669"/>
    <property type="project" value="TreeGrafter"/>
</dbReference>
<keyword evidence="10" id="KW-0121">Carboxypeptidase</keyword>
<dbReference type="RefSeq" id="WP_346050705.1">
    <property type="nucleotide sequence ID" value="NZ_JAYGII010000006.1"/>
</dbReference>
<comment type="caution">
    <text evidence="10">The sequence shown here is derived from an EMBL/GenBank/DDBJ whole genome shotgun (WGS) entry which is preliminary data.</text>
</comment>
<keyword evidence="11" id="KW-1185">Reference proteome</keyword>
<evidence type="ECO:0000256" key="7">
    <source>
        <dbReference type="PROSITE-ProRule" id="PRU01379"/>
    </source>
</evidence>
<evidence type="ECO:0000256" key="1">
    <source>
        <dbReference type="ARBA" id="ARBA00001947"/>
    </source>
</evidence>
<dbReference type="PANTHER" id="PTHR11705:SF143">
    <property type="entry name" value="SLL0236 PROTEIN"/>
    <property type="match status" value="1"/>
</dbReference>
<dbReference type="PROSITE" id="PS52035">
    <property type="entry name" value="PEPTIDASE_M14"/>
    <property type="match status" value="1"/>
</dbReference>
<sequence length="857" mass="95906">MSRVPMRLGLFAFFLFLVQPAWSQAPKYESVVGYPLGERIASSYDIRRYMETLERETDRVKLVHQGESYERRPLVAAIITSPANHERLDEIQAGAQRLGDPRLGEAEIDDQPAVLWFGGSIHGFELSGSDGLTRLMEELATSEDEEVLEWLENTVVIIDPTLNPDGRDAFAMFNHRRIGREANPSQKDWSNDFDGWDALGFRTSHYFFDINRDWFAHTHPETRERMSLIQSWRPQVVIDAHEMGHDTEFYFDPPTGPRNPHFPDFAWDWFEDFGAAYADAFDEAGAEYTKRDIFNYFYPAYTTSWGSYQGAVGMLYEQGSTRGLALELSDGSVRHFRQAVEQQYITARAAVRLASEERARLLEDYLAGHQSALDEGRSGVRRYILTPDADPQILAETVAMLKRNGIEVSRLSESVRLRGLRDREGNSVGTRALPANSYVIEAEQPRNRLIRVLLEPDAPVPEDFLAEARERVDRGENPRFYDITAWSLPLLFDLQAFSSTSGANLPTEPVTEKPRVGGELPDADYAWLLDGRQTAAIPLAHRLRNAGYRVAVSPRAFEAGGERFSRGTVIIRRGGQDEGLEQQLADLVAEYDLMAHGVDSGRTSGGDLPALGGAETFHLAPGKIALLAEQPMHPYSFGWAWHTLDQAYRLDSTVLRVESVAGTRLESFSTIVIADTFSAAALAERLGEDGQERLKRWVRDGGNLVVIGNAVDLVREQLELIGLEDAWATGDDEPPAHRIAVPGAFFETEIDERHWLSAGFDRAPRVMVNSNRIYRAPEGPPSPAQNAVIRYAGNLDAPVAGHVWEESLDKLPGGVFAWEQRVGSGRVVAFPEDLNFRGYWRGVDRLFLNAVVLGPSA</sequence>
<dbReference type="Proteomes" id="UP001302316">
    <property type="component" value="Unassembled WGS sequence"/>
</dbReference>
<comment type="similarity">
    <text evidence="2 7">Belongs to the peptidase M14 family.</text>
</comment>
<dbReference type="SUPFAM" id="SSF53187">
    <property type="entry name" value="Zn-dependent exopeptidases"/>
    <property type="match status" value="1"/>
</dbReference>
<evidence type="ECO:0000256" key="6">
    <source>
        <dbReference type="ARBA" id="ARBA00023049"/>
    </source>
</evidence>
<evidence type="ECO:0000256" key="8">
    <source>
        <dbReference type="SAM" id="SignalP"/>
    </source>
</evidence>
<dbReference type="Gene3D" id="3.40.50.880">
    <property type="match status" value="1"/>
</dbReference>
<reference evidence="10 11" key="1">
    <citation type="submission" date="2023-12" db="EMBL/GenBank/DDBJ databases">
        <title>Whole-genome sequencing of halo(alkali)philic microorganisms from hypersaline lakes.</title>
        <authorList>
            <person name="Sorokin D.Y."/>
            <person name="Merkel A.Y."/>
            <person name="Messina E."/>
            <person name="Yakimov M."/>
        </authorList>
    </citation>
    <scope>NUCLEOTIDE SEQUENCE [LARGE SCALE GENOMIC DNA]</scope>
    <source>
        <strain evidence="10 11">AB-CW1</strain>
    </source>
</reference>
<organism evidence="10 11">
    <name type="scientific">Natronospira elongata</name>
    <dbReference type="NCBI Taxonomy" id="3110268"/>
    <lineage>
        <taxon>Bacteria</taxon>
        <taxon>Pseudomonadati</taxon>
        <taxon>Pseudomonadota</taxon>
        <taxon>Gammaproteobacteria</taxon>
        <taxon>Natronospirales</taxon>
        <taxon>Natronospiraceae</taxon>
        <taxon>Natronospira</taxon>
    </lineage>
</organism>
<evidence type="ECO:0000313" key="11">
    <source>
        <dbReference type="Proteomes" id="UP001302316"/>
    </source>
</evidence>
<dbReference type="SMART" id="SM00631">
    <property type="entry name" value="Zn_pept"/>
    <property type="match status" value="1"/>
</dbReference>
<gene>
    <name evidence="10" type="ORF">VCB98_04475</name>
</gene>
<dbReference type="EMBL" id="JAYGII010000006">
    <property type="protein sequence ID" value="MEA5445074.1"/>
    <property type="molecule type" value="Genomic_DNA"/>
</dbReference>
<dbReference type="GO" id="GO:0004181">
    <property type="term" value="F:metallocarboxypeptidase activity"/>
    <property type="evidence" value="ECO:0007669"/>
    <property type="project" value="InterPro"/>
</dbReference>
<dbReference type="InterPro" id="IPR000834">
    <property type="entry name" value="Peptidase_M14"/>
</dbReference>
<dbReference type="GO" id="GO:0008270">
    <property type="term" value="F:zinc ion binding"/>
    <property type="evidence" value="ECO:0007669"/>
    <property type="project" value="InterPro"/>
</dbReference>
<keyword evidence="4" id="KW-0378">Hydrolase</keyword>
<name>A0AAP6JHN8_9GAMM</name>